<dbReference type="PROSITE" id="PS50888">
    <property type="entry name" value="BHLH"/>
    <property type="match status" value="1"/>
</dbReference>
<feature type="region of interest" description="Disordered" evidence="14">
    <location>
        <begin position="340"/>
        <end position="442"/>
    </location>
</feature>
<dbReference type="GO" id="GO:0005737">
    <property type="term" value="C:cytoplasm"/>
    <property type="evidence" value="ECO:0007669"/>
    <property type="project" value="UniProtKB-SubCell"/>
</dbReference>
<keyword evidence="8" id="KW-0238">DNA-binding</keyword>
<feature type="domain" description="BHLH" evidence="15">
    <location>
        <begin position="153"/>
        <end position="208"/>
    </location>
</feature>
<dbReference type="InterPro" id="IPR050370">
    <property type="entry name" value="HES_HEY"/>
</dbReference>
<feature type="compositionally biased region" description="Basic and acidic residues" evidence="14">
    <location>
        <begin position="359"/>
        <end position="369"/>
    </location>
</feature>
<feature type="domain" description="Orange" evidence="16">
    <location>
        <begin position="240"/>
        <end position="275"/>
    </location>
</feature>
<feature type="compositionally biased region" description="Basic and acidic residues" evidence="14">
    <location>
        <begin position="70"/>
        <end position="82"/>
    </location>
</feature>
<evidence type="ECO:0000256" key="10">
    <source>
        <dbReference type="ARBA" id="ARBA00023242"/>
    </source>
</evidence>
<dbReference type="SMART" id="SM00353">
    <property type="entry name" value="HLH"/>
    <property type="match status" value="1"/>
</dbReference>
<dbReference type="SMART" id="SM00511">
    <property type="entry name" value="ORANGE"/>
    <property type="match status" value="1"/>
</dbReference>
<dbReference type="Gene3D" id="6.10.250.980">
    <property type="match status" value="1"/>
</dbReference>
<dbReference type="OrthoDB" id="690068at2759"/>
<organism evidence="17 18">
    <name type="scientific">Cervus elaphus hippelaphus</name>
    <name type="common">European red deer</name>
    <dbReference type="NCBI Taxonomy" id="46360"/>
    <lineage>
        <taxon>Eukaryota</taxon>
        <taxon>Metazoa</taxon>
        <taxon>Chordata</taxon>
        <taxon>Craniata</taxon>
        <taxon>Vertebrata</taxon>
        <taxon>Euteleostomi</taxon>
        <taxon>Mammalia</taxon>
        <taxon>Eutheria</taxon>
        <taxon>Laurasiatheria</taxon>
        <taxon>Artiodactyla</taxon>
        <taxon>Ruminantia</taxon>
        <taxon>Pecora</taxon>
        <taxon>Cervidae</taxon>
        <taxon>Cervinae</taxon>
        <taxon>Cervus</taxon>
    </lineage>
</organism>
<gene>
    <name evidence="17" type="ORF">Celaphus_00014061</name>
</gene>
<reference evidence="17 18" key="1">
    <citation type="journal article" date="2018" name="Mol. Genet. Genomics">
        <title>The red deer Cervus elaphus genome CerEla1.0: sequencing, annotating, genes, and chromosomes.</title>
        <authorList>
            <person name="Bana N.A."/>
            <person name="Nyiri A."/>
            <person name="Nagy J."/>
            <person name="Frank K."/>
            <person name="Nagy T."/>
            <person name="Steger V."/>
            <person name="Schiller M."/>
            <person name="Lakatos P."/>
            <person name="Sugar L."/>
            <person name="Horn P."/>
            <person name="Barta E."/>
            <person name="Orosz L."/>
        </authorList>
    </citation>
    <scope>NUCLEOTIDE SEQUENCE [LARGE SCALE GENOMIC DNA]</scope>
    <source>
        <strain evidence="17">Hungarian</strain>
    </source>
</reference>
<comment type="caution">
    <text evidence="17">The sequence shown here is derived from an EMBL/GenBank/DDBJ whole genome shotgun (WGS) entry which is preliminary data.</text>
</comment>
<evidence type="ECO:0000256" key="14">
    <source>
        <dbReference type="SAM" id="MobiDB-lite"/>
    </source>
</evidence>
<keyword evidence="4" id="KW-1017">Isopeptide bond</keyword>
<dbReference type="Pfam" id="PF00010">
    <property type="entry name" value="HLH"/>
    <property type="match status" value="1"/>
</dbReference>
<dbReference type="InterPro" id="IPR036638">
    <property type="entry name" value="HLH_DNA-bd_sf"/>
</dbReference>
<evidence type="ECO:0000256" key="6">
    <source>
        <dbReference type="ARBA" id="ARBA00023015"/>
    </source>
</evidence>
<dbReference type="InterPro" id="IPR011598">
    <property type="entry name" value="bHLH_dom"/>
</dbReference>
<dbReference type="AlphaFoldDB" id="A0A212CDL5"/>
<evidence type="ECO:0000256" key="13">
    <source>
        <dbReference type="ARBA" id="ARBA00064243"/>
    </source>
</evidence>
<dbReference type="GO" id="GO:0006355">
    <property type="term" value="P:regulation of DNA-templated transcription"/>
    <property type="evidence" value="ECO:0007669"/>
    <property type="project" value="InterPro"/>
</dbReference>
<evidence type="ECO:0000313" key="17">
    <source>
        <dbReference type="EMBL" id="OWK04080.1"/>
    </source>
</evidence>
<keyword evidence="18" id="KW-1185">Reference proteome</keyword>
<feature type="region of interest" description="Disordered" evidence="14">
    <location>
        <begin position="70"/>
        <end position="107"/>
    </location>
</feature>
<name>A0A212CDL5_CEREH</name>
<evidence type="ECO:0000256" key="8">
    <source>
        <dbReference type="ARBA" id="ARBA00023125"/>
    </source>
</evidence>
<dbReference type="SUPFAM" id="SSF158457">
    <property type="entry name" value="Orange domain-like"/>
    <property type="match status" value="1"/>
</dbReference>
<dbReference type="GO" id="GO:0003677">
    <property type="term" value="F:DNA binding"/>
    <property type="evidence" value="ECO:0007669"/>
    <property type="project" value="UniProtKB-KW"/>
</dbReference>
<keyword evidence="6" id="KW-0805">Transcription regulation</keyword>
<proteinExistence type="predicted"/>
<dbReference type="Pfam" id="PF07527">
    <property type="entry name" value="Hairy_orange"/>
    <property type="match status" value="1"/>
</dbReference>
<evidence type="ECO:0000259" key="15">
    <source>
        <dbReference type="PROSITE" id="PS50888"/>
    </source>
</evidence>
<accession>A0A212CDL5</accession>
<dbReference type="PROSITE" id="PS51054">
    <property type="entry name" value="ORANGE"/>
    <property type="match status" value="1"/>
</dbReference>
<evidence type="ECO:0000256" key="9">
    <source>
        <dbReference type="ARBA" id="ARBA00023163"/>
    </source>
</evidence>
<dbReference type="GO" id="GO:0046983">
    <property type="term" value="F:protein dimerization activity"/>
    <property type="evidence" value="ECO:0007669"/>
    <property type="project" value="InterPro"/>
</dbReference>
<keyword evidence="7" id="KW-0090">Biological rhythms</keyword>
<keyword evidence="3" id="KW-0678">Repressor</keyword>
<evidence type="ECO:0000256" key="3">
    <source>
        <dbReference type="ARBA" id="ARBA00022491"/>
    </source>
</evidence>
<dbReference type="PANTHER" id="PTHR10985">
    <property type="entry name" value="BASIC HELIX-LOOP-HELIX TRANSCRIPTION FACTOR, HES-RELATED"/>
    <property type="match status" value="1"/>
</dbReference>
<keyword evidence="5" id="KW-0832">Ubl conjugation</keyword>
<evidence type="ECO:0000256" key="4">
    <source>
        <dbReference type="ARBA" id="ARBA00022499"/>
    </source>
</evidence>
<dbReference type="Gene3D" id="4.10.280.10">
    <property type="entry name" value="Helix-loop-helix DNA-binding domain"/>
    <property type="match status" value="1"/>
</dbReference>
<evidence type="ECO:0000256" key="7">
    <source>
        <dbReference type="ARBA" id="ARBA00023108"/>
    </source>
</evidence>
<evidence type="ECO:0000313" key="18">
    <source>
        <dbReference type="Proteomes" id="UP000242450"/>
    </source>
</evidence>
<dbReference type="SUPFAM" id="SSF47459">
    <property type="entry name" value="HLH, helix-loop-helix DNA-binding domain"/>
    <property type="match status" value="1"/>
</dbReference>
<dbReference type="EMBL" id="MKHE01000022">
    <property type="protein sequence ID" value="OWK04080.1"/>
    <property type="molecule type" value="Genomic_DNA"/>
</dbReference>
<evidence type="ECO:0000256" key="1">
    <source>
        <dbReference type="ARBA" id="ARBA00004123"/>
    </source>
</evidence>
<evidence type="ECO:0000256" key="12">
    <source>
        <dbReference type="ARBA" id="ARBA00042387"/>
    </source>
</evidence>
<dbReference type="GO" id="GO:0005634">
    <property type="term" value="C:nucleus"/>
    <property type="evidence" value="ECO:0007669"/>
    <property type="project" value="UniProtKB-SubCell"/>
</dbReference>
<evidence type="ECO:0000256" key="5">
    <source>
        <dbReference type="ARBA" id="ARBA00022843"/>
    </source>
</evidence>
<evidence type="ECO:0000259" key="16">
    <source>
        <dbReference type="PROSITE" id="PS51054"/>
    </source>
</evidence>
<evidence type="ECO:0000256" key="2">
    <source>
        <dbReference type="ARBA" id="ARBA00004496"/>
    </source>
</evidence>
<comment type="subcellular location">
    <subcellularLocation>
        <location evidence="2">Cytoplasm</location>
    </subcellularLocation>
    <subcellularLocation>
        <location evidence="1">Nucleus</location>
    </subcellularLocation>
</comment>
<protein>
    <recommendedName>
        <fullName evidence="11">Class E basic helix-loop-helix protein 40</fullName>
    </recommendedName>
    <alternativeName>
        <fullName evidence="12">Class B basic helix-loop-helix protein 2</fullName>
    </alternativeName>
</protein>
<comment type="subunit">
    <text evidence="13">Homodimer. Heterodimer with BHLHE41/DEC2. Interacts with TCF3/E47. Interacts with ubiquitin-conjugating enzyme UBE2I/UBC9. Interacts with HDAC1, SUMO1, RXRA and BMAL1.</text>
</comment>
<dbReference type="GO" id="GO:0048511">
    <property type="term" value="P:rhythmic process"/>
    <property type="evidence" value="ECO:0007669"/>
    <property type="project" value="UniProtKB-KW"/>
</dbReference>
<sequence length="442" mass="48996">MVRSARELGAGLAGDARALWPNTARSESKLPAQWGRRECACVCVRVCAREQARREGGDQLLHTFNTALKREREKERDWRPTDPPRSPKATVPQIINPKNRNRGNGQRLNMDEGIPHLQERQLLEHRDFIGLDYPSLYMCKPKRSMKRDDSKDTYKLPHRLIEKKRRDRINECIAQLKDLLPEHLKLTTLGHLEKAVVLELTLKHLKALTALTEQQHQKIIALQNGERSLKSPIQSDLDAFHSGFQTCAKEVLQYLARFESWTPREPRCVQLINHLHAVATQFLPTPQLLTQQVPLSKGTGAPTAAAPAGSGAAPCLERAGQKLEPLAHCVPVIQRTQPSAELAAAENDTDTDSGYGGEAEARPDREKGKGAGASRVTIKQEPLGEDSPAPKRMRLDTLAPPGALHPAHPHGRTHLPFAGAREPGNPESSAQEDPSQPAKETL</sequence>
<evidence type="ECO:0000256" key="11">
    <source>
        <dbReference type="ARBA" id="ARBA00040229"/>
    </source>
</evidence>
<dbReference type="InterPro" id="IPR003650">
    <property type="entry name" value="Orange_dom"/>
</dbReference>
<feature type="compositionally biased region" description="Polar residues" evidence="14">
    <location>
        <begin position="96"/>
        <end position="107"/>
    </location>
</feature>
<dbReference type="Proteomes" id="UP000242450">
    <property type="component" value="Chromosome 22"/>
</dbReference>
<keyword evidence="9" id="KW-0804">Transcription</keyword>
<keyword evidence="10" id="KW-0539">Nucleus</keyword>
<dbReference type="FunFam" id="4.10.280.10:FF:000020">
    <property type="entry name" value="class E basic helix-loop-helix protein 40"/>
    <property type="match status" value="1"/>
</dbReference>